<dbReference type="EMBL" id="SRLO01000082">
    <property type="protein sequence ID" value="TNN77449.1"/>
    <property type="molecule type" value="Genomic_DNA"/>
</dbReference>
<sequence>MVNSADFSPLPAAASVSRSRAQHLLIVAQRVPRAQMGLKRLGTAFRGLWWRGLPFQGVCVQPLSFQLKSMRPSATPGSSNRRYGNASSTPPQESGLHGGQESQWSLVSSTVVQWAAGLCKPNRDEAGGPIQLPQSVHPRGHPSPQPHPPHLSGKPWGGGGW</sequence>
<evidence type="ECO:0000313" key="3">
    <source>
        <dbReference type="Proteomes" id="UP000314294"/>
    </source>
</evidence>
<organism evidence="2 3">
    <name type="scientific">Liparis tanakae</name>
    <name type="common">Tanaka's snailfish</name>
    <dbReference type="NCBI Taxonomy" id="230148"/>
    <lineage>
        <taxon>Eukaryota</taxon>
        <taxon>Metazoa</taxon>
        <taxon>Chordata</taxon>
        <taxon>Craniata</taxon>
        <taxon>Vertebrata</taxon>
        <taxon>Euteleostomi</taxon>
        <taxon>Actinopterygii</taxon>
        <taxon>Neopterygii</taxon>
        <taxon>Teleostei</taxon>
        <taxon>Neoteleostei</taxon>
        <taxon>Acanthomorphata</taxon>
        <taxon>Eupercaria</taxon>
        <taxon>Perciformes</taxon>
        <taxon>Cottioidei</taxon>
        <taxon>Cottales</taxon>
        <taxon>Liparidae</taxon>
        <taxon>Liparis</taxon>
    </lineage>
</organism>
<name>A0A4Z2IHG3_9TELE</name>
<evidence type="ECO:0000313" key="2">
    <source>
        <dbReference type="EMBL" id="TNN77449.1"/>
    </source>
</evidence>
<proteinExistence type="predicted"/>
<gene>
    <name evidence="2" type="ORF">EYF80_012263</name>
</gene>
<evidence type="ECO:0000256" key="1">
    <source>
        <dbReference type="SAM" id="MobiDB-lite"/>
    </source>
</evidence>
<accession>A0A4Z2IHG3</accession>
<dbReference type="AlphaFoldDB" id="A0A4Z2IHG3"/>
<reference evidence="2 3" key="1">
    <citation type="submission" date="2019-03" db="EMBL/GenBank/DDBJ databases">
        <title>First draft genome of Liparis tanakae, snailfish: a comprehensive survey of snailfish specific genes.</title>
        <authorList>
            <person name="Kim W."/>
            <person name="Song I."/>
            <person name="Jeong J.-H."/>
            <person name="Kim D."/>
            <person name="Kim S."/>
            <person name="Ryu S."/>
            <person name="Song J.Y."/>
            <person name="Lee S.K."/>
        </authorList>
    </citation>
    <scope>NUCLEOTIDE SEQUENCE [LARGE SCALE GENOMIC DNA]</scope>
    <source>
        <tissue evidence="2">Muscle</tissue>
    </source>
</reference>
<feature type="region of interest" description="Disordered" evidence="1">
    <location>
        <begin position="69"/>
        <end position="102"/>
    </location>
</feature>
<feature type="region of interest" description="Disordered" evidence="1">
    <location>
        <begin position="120"/>
        <end position="161"/>
    </location>
</feature>
<feature type="compositionally biased region" description="Polar residues" evidence="1">
    <location>
        <begin position="75"/>
        <end position="92"/>
    </location>
</feature>
<protein>
    <submittedName>
        <fullName evidence="2">Uncharacterized protein</fullName>
    </submittedName>
</protein>
<dbReference type="Proteomes" id="UP000314294">
    <property type="component" value="Unassembled WGS sequence"/>
</dbReference>
<keyword evidence="3" id="KW-1185">Reference proteome</keyword>
<comment type="caution">
    <text evidence="2">The sequence shown here is derived from an EMBL/GenBank/DDBJ whole genome shotgun (WGS) entry which is preliminary data.</text>
</comment>